<dbReference type="OrthoDB" id="9995605at2759"/>
<comment type="function">
    <text evidence="1">Accessory subunit of the mitochondrial membrane respiratory chain NADH dehydrogenase (Complex I), that is believed not to be involved in catalysis. Complex I functions in the transfer of electrons from NADH to the respiratory chain. The immediate electron acceptor for the enzyme is believed to be ubiquinone.</text>
</comment>
<evidence type="ECO:0000256" key="11">
    <source>
        <dbReference type="ARBA" id="ARBA00022982"/>
    </source>
</evidence>
<keyword evidence="14 17" id="KW-0472">Membrane</keyword>
<name>A0A9W2YSM8_BIOGL</name>
<organism evidence="18 19">
    <name type="scientific">Biomphalaria glabrata</name>
    <name type="common">Bloodfluke planorb</name>
    <name type="synonym">Freshwater snail</name>
    <dbReference type="NCBI Taxonomy" id="6526"/>
    <lineage>
        <taxon>Eukaryota</taxon>
        <taxon>Metazoa</taxon>
        <taxon>Spiralia</taxon>
        <taxon>Lophotrochozoa</taxon>
        <taxon>Mollusca</taxon>
        <taxon>Gastropoda</taxon>
        <taxon>Heterobranchia</taxon>
        <taxon>Euthyneura</taxon>
        <taxon>Panpulmonata</taxon>
        <taxon>Hygrophila</taxon>
        <taxon>Lymnaeoidea</taxon>
        <taxon>Planorbidae</taxon>
        <taxon>Biomphalaria</taxon>
    </lineage>
</organism>
<comment type="subunit">
    <text evidence="4">Complex I is composed of 45 different subunits.</text>
</comment>
<accession>A0A9W2YSM8</accession>
<evidence type="ECO:0000256" key="15">
    <source>
        <dbReference type="ARBA" id="ARBA00032395"/>
    </source>
</evidence>
<evidence type="ECO:0000256" key="13">
    <source>
        <dbReference type="ARBA" id="ARBA00023128"/>
    </source>
</evidence>
<dbReference type="GeneID" id="106064238"/>
<evidence type="ECO:0000256" key="3">
    <source>
        <dbReference type="ARBA" id="ARBA00007152"/>
    </source>
</evidence>
<evidence type="ECO:0000313" key="19">
    <source>
        <dbReference type="RefSeq" id="XP_055865629.1"/>
    </source>
</evidence>
<comment type="subcellular location">
    <subcellularLocation>
        <location evidence="2">Mitochondrion inner membrane</location>
        <topology evidence="2">Single-pass membrane protein</topology>
    </subcellularLocation>
</comment>
<dbReference type="PANTHER" id="PTHR13178:SF0">
    <property type="entry name" value="NADH DEHYDROGENASE [UBIQUINONE] 1 BETA SUBCOMPLEX SUBUNIT 5, MITOCHONDRIAL"/>
    <property type="match status" value="1"/>
</dbReference>
<dbReference type="PANTHER" id="PTHR13178">
    <property type="entry name" value="NADH-UBIQUINONE OXIDOREDUCTASE SGDH SUBUNIT"/>
    <property type="match status" value="1"/>
</dbReference>
<evidence type="ECO:0000256" key="14">
    <source>
        <dbReference type="ARBA" id="ARBA00023136"/>
    </source>
</evidence>
<evidence type="ECO:0000256" key="9">
    <source>
        <dbReference type="ARBA" id="ARBA00022792"/>
    </source>
</evidence>
<feature type="transmembrane region" description="Helical" evidence="17">
    <location>
        <begin position="117"/>
        <end position="139"/>
    </location>
</feature>
<evidence type="ECO:0000256" key="16">
    <source>
        <dbReference type="ARBA" id="ARBA00032550"/>
    </source>
</evidence>
<evidence type="ECO:0000256" key="5">
    <source>
        <dbReference type="ARBA" id="ARBA00015175"/>
    </source>
</evidence>
<keyword evidence="12 17" id="KW-1133">Transmembrane helix</keyword>
<keyword evidence="8 17" id="KW-0812">Transmembrane</keyword>
<keyword evidence="7" id="KW-0679">Respiratory chain</keyword>
<protein>
    <recommendedName>
        <fullName evidence="5">NADH dehydrogenase [ubiquinone] 1 beta subcomplex subunit 5, mitochondrial</fullName>
    </recommendedName>
    <alternativeName>
        <fullName evidence="16">Complex I-SGDH</fullName>
    </alternativeName>
    <alternativeName>
        <fullName evidence="15">NADH-ubiquinone oxidoreductase SGDH subunit</fullName>
    </alternativeName>
</protein>
<evidence type="ECO:0000256" key="8">
    <source>
        <dbReference type="ARBA" id="ARBA00022692"/>
    </source>
</evidence>
<keyword evidence="10" id="KW-0809">Transit peptide</keyword>
<evidence type="ECO:0000256" key="12">
    <source>
        <dbReference type="ARBA" id="ARBA00022989"/>
    </source>
</evidence>
<dbReference type="Proteomes" id="UP001165740">
    <property type="component" value="Chromosome 14"/>
</dbReference>
<keyword evidence="11" id="KW-0249">Electron transport</keyword>
<comment type="similarity">
    <text evidence="3">Belongs to the complex I NDUFB5 subunit family.</text>
</comment>
<evidence type="ECO:0000256" key="17">
    <source>
        <dbReference type="SAM" id="Phobius"/>
    </source>
</evidence>
<evidence type="ECO:0000256" key="7">
    <source>
        <dbReference type="ARBA" id="ARBA00022660"/>
    </source>
</evidence>
<evidence type="ECO:0000256" key="6">
    <source>
        <dbReference type="ARBA" id="ARBA00022448"/>
    </source>
</evidence>
<evidence type="ECO:0000256" key="1">
    <source>
        <dbReference type="ARBA" id="ARBA00003195"/>
    </source>
</evidence>
<dbReference type="Pfam" id="PF09781">
    <property type="entry name" value="NDUF_B5"/>
    <property type="match status" value="1"/>
</dbReference>
<dbReference type="GO" id="GO:0005743">
    <property type="term" value="C:mitochondrial inner membrane"/>
    <property type="evidence" value="ECO:0007669"/>
    <property type="project" value="UniProtKB-SubCell"/>
</dbReference>
<keyword evidence="9" id="KW-0999">Mitochondrion inner membrane</keyword>
<reference evidence="19" key="1">
    <citation type="submission" date="2025-08" db="UniProtKB">
        <authorList>
            <consortium name="RefSeq"/>
        </authorList>
    </citation>
    <scope>IDENTIFICATION</scope>
</reference>
<keyword evidence="18" id="KW-1185">Reference proteome</keyword>
<keyword evidence="13" id="KW-0496">Mitochondrion</keyword>
<gene>
    <name evidence="19" type="primary">LOC106064238</name>
</gene>
<evidence type="ECO:0000256" key="2">
    <source>
        <dbReference type="ARBA" id="ARBA00004434"/>
    </source>
</evidence>
<sequence length="250" mass="29766">MSHWPKRNELHRAMFARRQLWAPISLGPSFIELFRAMDATPLPLLSSRSSIVKSRLVNIAGMSLLRPSVVQGLRIALLNSKAVRHPLQKQLQVQGHDKKKMPIIPSTFEWTRMKDDLHFYLMLGLLPMAALITYVNIFVGPAELSDIPEGYEPKEWEYHRSPIKRWFAKYIYEEPQKEYEKTLYWIHYWSEKKYWNKLDRKVKQLMENRLDYKGWYWVNADKIIVDSQKALKEEKIDISEPKKNLLRKIL</sequence>
<proteinExistence type="inferred from homology"/>
<evidence type="ECO:0000313" key="18">
    <source>
        <dbReference type="Proteomes" id="UP001165740"/>
    </source>
</evidence>
<dbReference type="RefSeq" id="XP_055865629.1">
    <property type="nucleotide sequence ID" value="XM_056009654.1"/>
</dbReference>
<evidence type="ECO:0000256" key="10">
    <source>
        <dbReference type="ARBA" id="ARBA00022946"/>
    </source>
</evidence>
<dbReference type="InterPro" id="IPR019173">
    <property type="entry name" value="NADH_UbQ_OxRdtase_B5_su"/>
</dbReference>
<keyword evidence="6" id="KW-0813">Transport</keyword>
<dbReference type="AlphaFoldDB" id="A0A9W2YSM8"/>
<evidence type="ECO:0000256" key="4">
    <source>
        <dbReference type="ARBA" id="ARBA00011533"/>
    </source>
</evidence>